<keyword evidence="3" id="KW-1185">Reference proteome</keyword>
<dbReference type="AlphaFoldDB" id="A0A1U7WHH4"/>
<dbReference type="RefSeq" id="XP_009778093.1">
    <property type="nucleotide sequence ID" value="XM_009779791.1"/>
</dbReference>
<evidence type="ECO:0000259" key="2">
    <source>
        <dbReference type="Pfam" id="PF03732"/>
    </source>
</evidence>
<reference evidence="3" key="1">
    <citation type="journal article" date="2013" name="Genome Biol.">
        <title>Reference genomes and transcriptomes of Nicotiana sylvestris and Nicotiana tomentosiformis.</title>
        <authorList>
            <person name="Sierro N."/>
            <person name="Battey J.N."/>
            <person name="Ouadi S."/>
            <person name="Bovet L."/>
            <person name="Goepfert S."/>
            <person name="Bakaher N."/>
            <person name="Peitsch M.C."/>
            <person name="Ivanov N.V."/>
        </authorList>
    </citation>
    <scope>NUCLEOTIDE SEQUENCE [LARGE SCALE GENOMIC DNA]</scope>
</reference>
<dbReference type="OrthoDB" id="1306017at2759"/>
<dbReference type="Pfam" id="PF03732">
    <property type="entry name" value="Retrotrans_gag"/>
    <property type="match status" value="1"/>
</dbReference>
<evidence type="ECO:0000313" key="3">
    <source>
        <dbReference type="Proteomes" id="UP000189701"/>
    </source>
</evidence>
<dbReference type="Proteomes" id="UP000189701">
    <property type="component" value="Unplaced"/>
</dbReference>
<evidence type="ECO:0000256" key="1">
    <source>
        <dbReference type="SAM" id="MobiDB-lite"/>
    </source>
</evidence>
<gene>
    <name evidence="4" type="primary">LOC104227534</name>
</gene>
<protein>
    <submittedName>
        <fullName evidence="4">Uncharacterized protein LOC104227534</fullName>
    </submittedName>
</protein>
<accession>A0A1U7WHH4</accession>
<evidence type="ECO:0000313" key="4">
    <source>
        <dbReference type="RefSeq" id="XP_009778093.1"/>
    </source>
</evidence>
<organism evidence="3 4">
    <name type="scientific">Nicotiana sylvestris</name>
    <name type="common">Wood tobacco</name>
    <name type="synonym">South American tobacco</name>
    <dbReference type="NCBI Taxonomy" id="4096"/>
    <lineage>
        <taxon>Eukaryota</taxon>
        <taxon>Viridiplantae</taxon>
        <taxon>Streptophyta</taxon>
        <taxon>Embryophyta</taxon>
        <taxon>Tracheophyta</taxon>
        <taxon>Spermatophyta</taxon>
        <taxon>Magnoliopsida</taxon>
        <taxon>eudicotyledons</taxon>
        <taxon>Gunneridae</taxon>
        <taxon>Pentapetalae</taxon>
        <taxon>asterids</taxon>
        <taxon>lamiids</taxon>
        <taxon>Solanales</taxon>
        <taxon>Solanaceae</taxon>
        <taxon>Nicotianoideae</taxon>
        <taxon>Nicotianeae</taxon>
        <taxon>Nicotiana</taxon>
    </lineage>
</organism>
<feature type="domain" description="Retrotransposon gag" evidence="2">
    <location>
        <begin position="11"/>
        <end position="103"/>
    </location>
</feature>
<feature type="region of interest" description="Disordered" evidence="1">
    <location>
        <begin position="105"/>
        <end position="139"/>
    </location>
</feature>
<dbReference type="InterPro" id="IPR005162">
    <property type="entry name" value="Retrotrans_gag_dom"/>
</dbReference>
<reference evidence="4" key="2">
    <citation type="submission" date="2025-08" db="UniProtKB">
        <authorList>
            <consortium name="RefSeq"/>
        </authorList>
    </citation>
    <scope>IDENTIFICATION</scope>
    <source>
        <tissue evidence="4">Leaf</tissue>
    </source>
</reference>
<proteinExistence type="predicted"/>
<sequence length="139" mass="16165">MHASDTESVELASYRLRDVAVQWYETWKLSRGTNASPAVWEEFLGAFLCHYLPSEIHQARVDRFLVLKQGNMSVREYSLQFDSLARYAPSIVAEMSDRVNRFVQYENRDEGQRKKARPTRQPEDFSGDPMSPYPIESVQ</sequence>
<name>A0A1U7WHH4_NICSY</name>